<comment type="cofactor">
    <cofactor evidence="1 9">
        <name>pyridoxal 5'-phosphate</name>
        <dbReference type="ChEBI" id="CHEBI:597326"/>
    </cofactor>
</comment>
<dbReference type="InterPro" id="IPR015421">
    <property type="entry name" value="PyrdxlP-dep_Trfase_major"/>
</dbReference>
<sequence>MNFWSDGLQALEPYIPGEQPQVADLVKLNTNENPYGPSPQVIAAIAQAAQQGLQLYPDPLSLRLRQAIAQRHASAGIDAEQVFVGNGSDEVLGHAFRALFVRPGRKLLMPDISYSFYKVYCQLHGIEMQQVPLREDWRIAIEDYLAIDPASCAGVVLANPNAPTGMALPLQDIERLAAHFTQSAVLIDEAYVDFGAQSAVQLVARYPNLLVVHTLSKSWALAGLRVGFAMAQAPLIEALVRVKDSFNSYPLGRLAQAGAQAALQDWDYYSDCTARIVATRQALAQALQQRGFEVLPSCANFLFVRHPQHAGAQLYAGLRERQVLVRHFDKPRLREHLRISIGTPQQSQALLAALDALL</sequence>
<dbReference type="Proteomes" id="UP000217999">
    <property type="component" value="Unassembled WGS sequence"/>
</dbReference>
<evidence type="ECO:0000256" key="2">
    <source>
        <dbReference type="ARBA" id="ARBA00005011"/>
    </source>
</evidence>
<dbReference type="GO" id="GO:0004400">
    <property type="term" value="F:histidinol-phosphate transaminase activity"/>
    <property type="evidence" value="ECO:0007669"/>
    <property type="project" value="UniProtKB-UniRule"/>
</dbReference>
<evidence type="ECO:0000256" key="4">
    <source>
        <dbReference type="ARBA" id="ARBA00011738"/>
    </source>
</evidence>
<evidence type="ECO:0000256" key="3">
    <source>
        <dbReference type="ARBA" id="ARBA00007970"/>
    </source>
</evidence>
<feature type="domain" description="Aminotransferase class I/classII large" evidence="10">
    <location>
        <begin position="24"/>
        <end position="354"/>
    </location>
</feature>
<reference evidence="11 12" key="1">
    <citation type="submission" date="2017-08" db="EMBL/GenBank/DDBJ databases">
        <title>WGS of Clinical strains of the CDC Group NO-1 linked to zoonotic infections in humans.</title>
        <authorList>
            <person name="Bernier A.-M."/>
            <person name="Bernard K."/>
        </authorList>
    </citation>
    <scope>NUCLEOTIDE SEQUENCE [LARGE SCALE GENOMIC DNA]</scope>
    <source>
        <strain evidence="11 12">NML03-0146</strain>
    </source>
</reference>
<dbReference type="InterPro" id="IPR004839">
    <property type="entry name" value="Aminotransferase_I/II_large"/>
</dbReference>
<evidence type="ECO:0000259" key="10">
    <source>
        <dbReference type="Pfam" id="PF00155"/>
    </source>
</evidence>
<comment type="catalytic activity">
    <reaction evidence="8 9">
        <text>L-histidinol phosphate + 2-oxoglutarate = 3-(imidazol-4-yl)-2-oxopropyl phosphate + L-glutamate</text>
        <dbReference type="Rhea" id="RHEA:23744"/>
        <dbReference type="ChEBI" id="CHEBI:16810"/>
        <dbReference type="ChEBI" id="CHEBI:29985"/>
        <dbReference type="ChEBI" id="CHEBI:57766"/>
        <dbReference type="ChEBI" id="CHEBI:57980"/>
        <dbReference type="EC" id="2.6.1.9"/>
    </reaction>
</comment>
<dbReference type="RefSeq" id="WP_095550465.1">
    <property type="nucleotide sequence ID" value="NZ_NSJF01000006.1"/>
</dbReference>
<dbReference type="UniPathway" id="UPA00031">
    <property type="reaction ID" value="UER00012"/>
</dbReference>
<evidence type="ECO:0000256" key="6">
    <source>
        <dbReference type="ARBA" id="ARBA00022679"/>
    </source>
</evidence>
<accession>A0A2A2A7W8</accession>
<dbReference type="PANTHER" id="PTHR43643">
    <property type="entry name" value="HISTIDINOL-PHOSPHATE AMINOTRANSFERASE 2"/>
    <property type="match status" value="1"/>
</dbReference>
<organism evidence="11 12">
    <name type="scientific">Vandammella animalimorsus</name>
    <dbReference type="NCBI Taxonomy" id="2029117"/>
    <lineage>
        <taxon>Bacteria</taxon>
        <taxon>Pseudomonadati</taxon>
        <taxon>Pseudomonadota</taxon>
        <taxon>Betaproteobacteria</taxon>
        <taxon>Burkholderiales</taxon>
        <taxon>Comamonadaceae</taxon>
        <taxon>Vandammella</taxon>
    </lineage>
</organism>
<dbReference type="Pfam" id="PF00155">
    <property type="entry name" value="Aminotran_1_2"/>
    <property type="match status" value="1"/>
</dbReference>
<name>A0A2A2A7W8_9BURK</name>
<comment type="pathway">
    <text evidence="2 9">Amino-acid biosynthesis; L-histidine biosynthesis; L-histidine from 5-phospho-alpha-D-ribose 1-diphosphate: step 7/9.</text>
</comment>
<proteinExistence type="inferred from homology"/>
<dbReference type="HAMAP" id="MF_01023">
    <property type="entry name" value="HisC_aminotrans_2"/>
    <property type="match status" value="1"/>
</dbReference>
<dbReference type="PROSITE" id="PS00599">
    <property type="entry name" value="AA_TRANSFER_CLASS_2"/>
    <property type="match status" value="1"/>
</dbReference>
<dbReference type="GO" id="GO:0000105">
    <property type="term" value="P:L-histidine biosynthetic process"/>
    <property type="evidence" value="ECO:0007669"/>
    <property type="project" value="UniProtKB-UniRule"/>
</dbReference>
<dbReference type="AlphaFoldDB" id="A0A2A2A7W8"/>
<comment type="subunit">
    <text evidence="4 9">Homodimer.</text>
</comment>
<gene>
    <name evidence="9" type="primary">hisC</name>
    <name evidence="11" type="ORF">CK620_11910</name>
</gene>
<protein>
    <recommendedName>
        <fullName evidence="9">Histidinol-phosphate aminotransferase</fullName>
        <ecNumber evidence="9">2.6.1.9</ecNumber>
    </recommendedName>
    <alternativeName>
        <fullName evidence="9">Imidazole acetol-phosphate transaminase</fullName>
    </alternativeName>
</protein>
<dbReference type="InterPro" id="IPR001917">
    <property type="entry name" value="Aminotrans_II_pyridoxalP_BS"/>
</dbReference>
<dbReference type="Gene3D" id="3.40.640.10">
    <property type="entry name" value="Type I PLP-dependent aspartate aminotransferase-like (Major domain)"/>
    <property type="match status" value="1"/>
</dbReference>
<dbReference type="EC" id="2.6.1.9" evidence="9"/>
<dbReference type="NCBIfam" id="TIGR01141">
    <property type="entry name" value="hisC"/>
    <property type="match status" value="1"/>
</dbReference>
<comment type="caution">
    <text evidence="11">The sequence shown here is derived from an EMBL/GenBank/DDBJ whole genome shotgun (WGS) entry which is preliminary data.</text>
</comment>
<dbReference type="EMBL" id="NSJF01000006">
    <property type="protein sequence ID" value="PAT33838.1"/>
    <property type="molecule type" value="Genomic_DNA"/>
</dbReference>
<evidence type="ECO:0000256" key="9">
    <source>
        <dbReference type="HAMAP-Rule" id="MF_01023"/>
    </source>
</evidence>
<dbReference type="InterPro" id="IPR015422">
    <property type="entry name" value="PyrdxlP-dep_Trfase_small"/>
</dbReference>
<dbReference type="Gene3D" id="3.90.1150.10">
    <property type="entry name" value="Aspartate Aminotransferase, domain 1"/>
    <property type="match status" value="1"/>
</dbReference>
<keyword evidence="9" id="KW-0028">Amino-acid biosynthesis</keyword>
<dbReference type="InterPro" id="IPR050106">
    <property type="entry name" value="HistidinolP_aminotransfase"/>
</dbReference>
<dbReference type="SUPFAM" id="SSF53383">
    <property type="entry name" value="PLP-dependent transferases"/>
    <property type="match status" value="1"/>
</dbReference>
<keyword evidence="7 9" id="KW-0663">Pyridoxal phosphate</keyword>
<dbReference type="GO" id="GO:0030170">
    <property type="term" value="F:pyridoxal phosphate binding"/>
    <property type="evidence" value="ECO:0007669"/>
    <property type="project" value="InterPro"/>
</dbReference>
<evidence type="ECO:0000313" key="12">
    <source>
        <dbReference type="Proteomes" id="UP000217999"/>
    </source>
</evidence>
<keyword evidence="5 9" id="KW-0032">Aminotransferase</keyword>
<dbReference type="CDD" id="cd00609">
    <property type="entry name" value="AAT_like"/>
    <property type="match status" value="1"/>
</dbReference>
<keyword evidence="9" id="KW-0368">Histidine biosynthesis</keyword>
<evidence type="ECO:0000256" key="1">
    <source>
        <dbReference type="ARBA" id="ARBA00001933"/>
    </source>
</evidence>
<evidence type="ECO:0000256" key="7">
    <source>
        <dbReference type="ARBA" id="ARBA00022898"/>
    </source>
</evidence>
<evidence type="ECO:0000313" key="11">
    <source>
        <dbReference type="EMBL" id="PAT33838.1"/>
    </source>
</evidence>
<feature type="modified residue" description="N6-(pyridoxal phosphate)lysine" evidence="9">
    <location>
        <position position="217"/>
    </location>
</feature>
<comment type="similarity">
    <text evidence="3 9">Belongs to the class-II pyridoxal-phosphate-dependent aminotransferase family. Histidinol-phosphate aminotransferase subfamily.</text>
</comment>
<dbReference type="InterPro" id="IPR005861">
    <property type="entry name" value="HisP_aminotrans"/>
</dbReference>
<dbReference type="InterPro" id="IPR015424">
    <property type="entry name" value="PyrdxlP-dep_Trfase"/>
</dbReference>
<dbReference type="PANTHER" id="PTHR43643:SF3">
    <property type="entry name" value="HISTIDINOL-PHOSPHATE AMINOTRANSFERASE"/>
    <property type="match status" value="1"/>
</dbReference>
<keyword evidence="6 9" id="KW-0808">Transferase</keyword>
<evidence type="ECO:0000256" key="5">
    <source>
        <dbReference type="ARBA" id="ARBA00022576"/>
    </source>
</evidence>
<evidence type="ECO:0000256" key="8">
    <source>
        <dbReference type="ARBA" id="ARBA00047481"/>
    </source>
</evidence>